<accession>A0A8J3FI48</accession>
<sequence>MTQPHTYRRAYCPTCRRHLSITRDGKMRRHVRNPGGIFPPVDCPGTGQDGTDSPDWTPTPTSTGGSGR</sequence>
<organism evidence="2 3">
    <name type="scientific">Pilimelia terevasa</name>
    <dbReference type="NCBI Taxonomy" id="53372"/>
    <lineage>
        <taxon>Bacteria</taxon>
        <taxon>Bacillati</taxon>
        <taxon>Actinomycetota</taxon>
        <taxon>Actinomycetes</taxon>
        <taxon>Micromonosporales</taxon>
        <taxon>Micromonosporaceae</taxon>
        <taxon>Pilimelia</taxon>
    </lineage>
</organism>
<evidence type="ECO:0000313" key="3">
    <source>
        <dbReference type="Proteomes" id="UP000662200"/>
    </source>
</evidence>
<feature type="region of interest" description="Disordered" evidence="1">
    <location>
        <begin position="25"/>
        <end position="68"/>
    </location>
</feature>
<dbReference type="Proteomes" id="UP000662200">
    <property type="component" value="Unassembled WGS sequence"/>
</dbReference>
<comment type="caution">
    <text evidence="2">The sequence shown here is derived from an EMBL/GenBank/DDBJ whole genome shotgun (WGS) entry which is preliminary data.</text>
</comment>
<keyword evidence="3" id="KW-1185">Reference proteome</keyword>
<protein>
    <submittedName>
        <fullName evidence="2">Uncharacterized protein</fullName>
    </submittedName>
</protein>
<evidence type="ECO:0000256" key="1">
    <source>
        <dbReference type="SAM" id="MobiDB-lite"/>
    </source>
</evidence>
<proteinExistence type="predicted"/>
<feature type="compositionally biased region" description="Low complexity" evidence="1">
    <location>
        <begin position="49"/>
        <end position="68"/>
    </location>
</feature>
<dbReference type="EMBL" id="BMQC01000008">
    <property type="protein sequence ID" value="GGK32017.1"/>
    <property type="molecule type" value="Genomic_DNA"/>
</dbReference>
<gene>
    <name evidence="2" type="ORF">GCM10010124_25970</name>
</gene>
<reference evidence="2" key="1">
    <citation type="journal article" date="2014" name="Int. J. Syst. Evol. Microbiol.">
        <title>Complete genome sequence of Corynebacterium casei LMG S-19264T (=DSM 44701T), isolated from a smear-ripened cheese.</title>
        <authorList>
            <consortium name="US DOE Joint Genome Institute (JGI-PGF)"/>
            <person name="Walter F."/>
            <person name="Albersmeier A."/>
            <person name="Kalinowski J."/>
            <person name="Ruckert C."/>
        </authorList>
    </citation>
    <scope>NUCLEOTIDE SEQUENCE</scope>
    <source>
        <strain evidence="2">JCM 3091</strain>
    </source>
</reference>
<dbReference type="AlphaFoldDB" id="A0A8J3FI48"/>
<reference evidence="2" key="2">
    <citation type="submission" date="2020-09" db="EMBL/GenBank/DDBJ databases">
        <authorList>
            <person name="Sun Q."/>
            <person name="Ohkuma M."/>
        </authorList>
    </citation>
    <scope>NUCLEOTIDE SEQUENCE</scope>
    <source>
        <strain evidence="2">JCM 3091</strain>
    </source>
</reference>
<evidence type="ECO:0000313" key="2">
    <source>
        <dbReference type="EMBL" id="GGK32017.1"/>
    </source>
</evidence>
<name>A0A8J3FI48_9ACTN</name>
<dbReference type="RefSeq" id="WP_189114547.1">
    <property type="nucleotide sequence ID" value="NZ_BMQC01000008.1"/>
</dbReference>